<dbReference type="PANTHER" id="PTHR48081">
    <property type="entry name" value="AB HYDROLASE SUPERFAMILY PROTEIN C4A8.06C"/>
    <property type="match status" value="1"/>
</dbReference>
<dbReference type="Proteomes" id="UP000830671">
    <property type="component" value="Chromosome 5"/>
</dbReference>
<name>A0A9Q8SVX9_9PEZI</name>
<dbReference type="PANTHER" id="PTHR48081:SF8">
    <property type="entry name" value="ALPHA_BETA HYDROLASE FOLD-3 DOMAIN-CONTAINING PROTEIN-RELATED"/>
    <property type="match status" value="1"/>
</dbReference>
<dbReference type="GeneID" id="73343918"/>
<dbReference type="Gene3D" id="3.40.50.1820">
    <property type="entry name" value="alpha/beta hydrolase"/>
    <property type="match status" value="1"/>
</dbReference>
<proteinExistence type="predicted"/>
<evidence type="ECO:0000256" key="1">
    <source>
        <dbReference type="ARBA" id="ARBA00022801"/>
    </source>
</evidence>
<dbReference type="SUPFAM" id="SSF53474">
    <property type="entry name" value="alpha/beta-Hydrolases"/>
    <property type="match status" value="1"/>
</dbReference>
<dbReference type="EMBL" id="CP019477">
    <property type="protein sequence ID" value="UQC84435.1"/>
    <property type="molecule type" value="Genomic_DNA"/>
</dbReference>
<protein>
    <recommendedName>
        <fullName evidence="2">Alpha/beta hydrolase fold-3 domain-containing protein</fullName>
    </recommendedName>
</protein>
<evidence type="ECO:0000313" key="3">
    <source>
        <dbReference type="EMBL" id="UQC84435.1"/>
    </source>
</evidence>
<reference evidence="3" key="1">
    <citation type="journal article" date="2021" name="Mol. Plant Microbe Interact.">
        <title>Complete Genome Sequence of the Plant-Pathogenic Fungus Colletotrichum lupini.</title>
        <authorList>
            <person name="Baroncelli R."/>
            <person name="Pensec F."/>
            <person name="Da Lio D."/>
            <person name="Boufleur T."/>
            <person name="Vicente I."/>
            <person name="Sarrocco S."/>
            <person name="Picot A."/>
            <person name="Baraldi E."/>
            <person name="Sukno S."/>
            <person name="Thon M."/>
            <person name="Le Floch G."/>
        </authorList>
    </citation>
    <scope>NUCLEOTIDE SEQUENCE</scope>
    <source>
        <strain evidence="3">IMI 504893</strain>
    </source>
</reference>
<gene>
    <name evidence="3" type="ORF">CLUP02_09932</name>
</gene>
<feature type="domain" description="Alpha/beta hydrolase fold-3" evidence="2">
    <location>
        <begin position="209"/>
        <end position="322"/>
    </location>
</feature>
<dbReference type="InterPro" id="IPR050300">
    <property type="entry name" value="GDXG_lipolytic_enzyme"/>
</dbReference>
<organism evidence="3 4">
    <name type="scientific">Colletotrichum lupini</name>
    <dbReference type="NCBI Taxonomy" id="145971"/>
    <lineage>
        <taxon>Eukaryota</taxon>
        <taxon>Fungi</taxon>
        <taxon>Dikarya</taxon>
        <taxon>Ascomycota</taxon>
        <taxon>Pezizomycotina</taxon>
        <taxon>Sordariomycetes</taxon>
        <taxon>Hypocreomycetidae</taxon>
        <taxon>Glomerellales</taxon>
        <taxon>Glomerellaceae</taxon>
        <taxon>Colletotrichum</taxon>
        <taxon>Colletotrichum acutatum species complex</taxon>
    </lineage>
</organism>
<dbReference type="InterPro" id="IPR029058">
    <property type="entry name" value="AB_hydrolase_fold"/>
</dbReference>
<keyword evidence="4" id="KW-1185">Reference proteome</keyword>
<keyword evidence="1" id="KW-0378">Hydrolase</keyword>
<dbReference type="GO" id="GO:0016787">
    <property type="term" value="F:hydrolase activity"/>
    <property type="evidence" value="ECO:0007669"/>
    <property type="project" value="UniProtKB-KW"/>
</dbReference>
<sequence>MSFPSNAIYPKSFRERVHSALVHGFETHLCAGYVTLGNQGTPFPIALRGIRQATDSSSKELVSIKTIFQRYPLNIPNVPCPQRAPSAYTPAPRRKTMAPRTREELLAYGIVDPSIEAMLTTCLLLQELAARPLRDPQRGDPYFGRNDFFAMREHRATRLRESHHQRYLPGPIPEQVREDDRKVTMRDGHEIAIRVYAPVKAPSGGSPLIVMYHEGGWCMGDLSDEEVNCRLFSRDLGAVCINVEYRLAPEFPFPTGINDSWDALQWAAENVAELGADPSQGFIIGGGSAGGNITAVLAHLARDNNLSPPLTGQYLCVPAIICLAPPESIPEKYRPEYLSHPSVTPCKDPPDVESPLFIPFHYDEGLIYERVLREEAGVKTKLDIYAGLPHYFWTNWPLLEKSRTFVEDTLKGIQWLLEQNK</sequence>
<accession>A0A9Q8SVX9</accession>
<dbReference type="Pfam" id="PF07859">
    <property type="entry name" value="Abhydrolase_3"/>
    <property type="match status" value="1"/>
</dbReference>
<dbReference type="KEGG" id="clup:CLUP02_09932"/>
<dbReference type="RefSeq" id="XP_049146052.1">
    <property type="nucleotide sequence ID" value="XM_049288908.1"/>
</dbReference>
<dbReference type="AlphaFoldDB" id="A0A9Q8SVX9"/>
<evidence type="ECO:0000259" key="2">
    <source>
        <dbReference type="Pfam" id="PF07859"/>
    </source>
</evidence>
<evidence type="ECO:0000313" key="4">
    <source>
        <dbReference type="Proteomes" id="UP000830671"/>
    </source>
</evidence>
<dbReference type="InterPro" id="IPR013094">
    <property type="entry name" value="AB_hydrolase_3"/>
</dbReference>